<dbReference type="STRING" id="515635.Dtur_0606"/>
<dbReference type="Proteomes" id="UP000007719">
    <property type="component" value="Chromosome"/>
</dbReference>
<keyword evidence="2" id="KW-1185">Reference proteome</keyword>
<accession>B8DZG1</accession>
<organism evidence="1 2">
    <name type="scientific">Dictyoglomus turgidum (strain DSM 6724 / Z-1310)</name>
    <dbReference type="NCBI Taxonomy" id="515635"/>
    <lineage>
        <taxon>Bacteria</taxon>
        <taxon>Pseudomonadati</taxon>
        <taxon>Dictyoglomota</taxon>
        <taxon>Dictyoglomia</taxon>
        <taxon>Dictyoglomales</taxon>
        <taxon>Dictyoglomaceae</taxon>
        <taxon>Dictyoglomus</taxon>
    </lineage>
</organism>
<dbReference type="NCBIfam" id="TIGR02549">
    <property type="entry name" value="CRISPR_DxTHG"/>
    <property type="match status" value="1"/>
</dbReference>
<dbReference type="Gene3D" id="3.40.50.10640">
    <property type="entry name" value="SSO1389-like"/>
    <property type="match status" value="1"/>
</dbReference>
<dbReference type="KEGG" id="dtu:Dtur_0606"/>
<proteinExistence type="predicted"/>
<dbReference type="EnsemblBacteria" id="ACK41894">
    <property type="protein sequence ID" value="ACK41894"/>
    <property type="gene ID" value="Dtur_0606"/>
</dbReference>
<name>B8DZG1_DICTD</name>
<protein>
    <submittedName>
        <fullName evidence="1">CRISPR-associated protein, TM1812 family</fullName>
    </submittedName>
</protein>
<dbReference type="HOGENOM" id="CLU_025124_2_0_0"/>
<gene>
    <name evidence="1" type="ordered locus">Dtur_0606</name>
</gene>
<dbReference type="InterPro" id="IPR011742">
    <property type="entry name" value="CRISPR-assoc_prot_TM1812"/>
</dbReference>
<dbReference type="InterPro" id="IPR013383">
    <property type="entry name" value="CRISPR-assoc_prot_DxTHG_CS"/>
</dbReference>
<sequence length="396" mass="47282">MKNILISLIGKGRTSENILKGYVKTKYRFRTGEIFETGFFGSALWKYVSHKEKIDHWYIFGTTKSSWSEIIYALEESKRNNFYHLSYEVYEAEITGIAENLLKTWEDALSSEIPGIKLILIDPFNYEFFSEFLLKNLPDEDLKIILDITHGYRYLPLILSFSLMYVKNFKSIKELKIYYGALEMSENNEAPVLEIDHINELFQISTAFELYRNSGYFSELLKNLGIHGKENLYFMIEMNLRPRKELKEVIESLKKVEKEYKKICAESLIKDLTPLYSEEYLEDRMTKRAEFFFEKKQYLKSLILLYEALTIIILKKAGYRDLTKIENRRQKVKEVYIKVLPEDWMREIFDNFERVRNSSVHGNIRETQSIIRNFEDFNDLFKESLKLFYHIRKTLN</sequence>
<dbReference type="eggNOG" id="ENOG502ZANU">
    <property type="taxonomic scope" value="Bacteria"/>
</dbReference>
<dbReference type="NCBIfam" id="TIGR02221">
    <property type="entry name" value="cas_TM1812"/>
    <property type="match status" value="1"/>
</dbReference>
<dbReference type="OrthoDB" id="9777703at2"/>
<evidence type="ECO:0000313" key="1">
    <source>
        <dbReference type="EMBL" id="ACK41894.1"/>
    </source>
</evidence>
<dbReference type="SUPFAM" id="SSF160980">
    <property type="entry name" value="SSO1389-like"/>
    <property type="match status" value="1"/>
</dbReference>
<dbReference type="InParanoid" id="B8DZG1"/>
<dbReference type="AlphaFoldDB" id="B8DZG1"/>
<reference evidence="2" key="1">
    <citation type="journal article" date="2016" name="Front. Microbiol.">
        <title>The complete genome sequence of hyperthermophile Dictyoglomus turgidum DSM 6724 reveals a specialized carbohydrate fermentor.</title>
        <authorList>
            <person name="Brumm P.J."/>
            <person name="Gowda K."/>
            <person name="Robb F.T."/>
            <person name="Mead D.A."/>
        </authorList>
    </citation>
    <scope>NUCLEOTIDE SEQUENCE [LARGE SCALE GENOMIC DNA]</scope>
    <source>
        <strain evidence="2">DSM 6724 / Z-1310</strain>
    </source>
</reference>
<evidence type="ECO:0000313" key="2">
    <source>
        <dbReference type="Proteomes" id="UP000007719"/>
    </source>
</evidence>
<dbReference type="EMBL" id="CP001251">
    <property type="protein sequence ID" value="ACK41894.1"/>
    <property type="molecule type" value="Genomic_DNA"/>
</dbReference>
<dbReference type="RefSeq" id="WP_012582979.1">
    <property type="nucleotide sequence ID" value="NC_011661.1"/>
</dbReference>